<reference evidence="2 3" key="1">
    <citation type="journal article" date="2021" name="Sci. Rep.">
        <title>Genome sequencing of the multicellular alga Astrephomene provides insights into convergent evolution of germ-soma differentiation.</title>
        <authorList>
            <person name="Yamashita S."/>
            <person name="Yamamoto K."/>
            <person name="Matsuzaki R."/>
            <person name="Suzuki S."/>
            <person name="Yamaguchi H."/>
            <person name="Hirooka S."/>
            <person name="Minakuchi Y."/>
            <person name="Miyagishima S."/>
            <person name="Kawachi M."/>
            <person name="Toyoda A."/>
            <person name="Nozaki H."/>
        </authorList>
    </citation>
    <scope>NUCLEOTIDE SEQUENCE [LARGE SCALE GENOMIC DNA]</scope>
    <source>
        <strain evidence="2 3">NIES-4017</strain>
    </source>
</reference>
<dbReference type="Proteomes" id="UP001054857">
    <property type="component" value="Unassembled WGS sequence"/>
</dbReference>
<dbReference type="AlphaFoldDB" id="A0AAD3HJX9"/>
<dbReference type="SUPFAM" id="SSF51735">
    <property type="entry name" value="NAD(P)-binding Rossmann-fold domains"/>
    <property type="match status" value="1"/>
</dbReference>
<proteinExistence type="predicted"/>
<keyword evidence="3" id="KW-1185">Reference proteome</keyword>
<feature type="domain" description="NAD(P)-binding" evidence="1">
    <location>
        <begin position="93"/>
        <end position="208"/>
    </location>
</feature>
<evidence type="ECO:0000313" key="2">
    <source>
        <dbReference type="EMBL" id="GFR44074.1"/>
    </source>
</evidence>
<comment type="caution">
    <text evidence="2">The sequence shown here is derived from an EMBL/GenBank/DDBJ whole genome shotgun (WGS) entry which is preliminary data.</text>
</comment>
<sequence>MGTSSMPYAQCVGSGQGSQYRRFSMQKPSAYRGNDLPGCRLSRQSNVKVRASFSPVSLGDSKVLVAGATGGTGNNGAGGTTHSTAAPTGPLAAEVEEVWGDVTQYGSLPPAMEGCTAVVCCTGARDASDPLGPFNVDYQGTLNLIAAAKQLGVRHFVLVSSIGADDLLNPLNLFWGVLFWKKRAEAELQRSGLPYTIVRPGGLKSKLKQGESAGSIVMAAPGTFGFPPGKKSGSILRSQVGPVRPCLEPAPLLRRQPQQACGA</sequence>
<dbReference type="Pfam" id="PF13460">
    <property type="entry name" value="NAD_binding_10"/>
    <property type="match status" value="1"/>
</dbReference>
<accession>A0AAD3HJX9</accession>
<dbReference type="InterPro" id="IPR044719">
    <property type="entry name" value="TIC62"/>
</dbReference>
<dbReference type="PANTHER" id="PTHR47285">
    <property type="entry name" value="PROTEIN TIC 62, CHLOROPLASTIC"/>
    <property type="match status" value="1"/>
</dbReference>
<evidence type="ECO:0000313" key="3">
    <source>
        <dbReference type="Proteomes" id="UP001054857"/>
    </source>
</evidence>
<evidence type="ECO:0000259" key="1">
    <source>
        <dbReference type="Pfam" id="PF13460"/>
    </source>
</evidence>
<dbReference type="PANTHER" id="PTHR47285:SF1">
    <property type="entry name" value="PROTEIN TIC 62, CHLOROPLASTIC"/>
    <property type="match status" value="1"/>
</dbReference>
<dbReference type="Gene3D" id="3.40.50.720">
    <property type="entry name" value="NAD(P)-binding Rossmann-like Domain"/>
    <property type="match status" value="1"/>
</dbReference>
<gene>
    <name evidence="2" type="ORF">Agub_g5234</name>
</gene>
<organism evidence="2 3">
    <name type="scientific">Astrephomene gubernaculifera</name>
    <dbReference type="NCBI Taxonomy" id="47775"/>
    <lineage>
        <taxon>Eukaryota</taxon>
        <taxon>Viridiplantae</taxon>
        <taxon>Chlorophyta</taxon>
        <taxon>core chlorophytes</taxon>
        <taxon>Chlorophyceae</taxon>
        <taxon>CS clade</taxon>
        <taxon>Chlamydomonadales</taxon>
        <taxon>Astrephomenaceae</taxon>
        <taxon>Astrephomene</taxon>
    </lineage>
</organism>
<protein>
    <recommendedName>
        <fullName evidence="1">NAD(P)-binding domain-containing protein</fullName>
    </recommendedName>
</protein>
<name>A0AAD3HJX9_9CHLO</name>
<dbReference type="InterPro" id="IPR036291">
    <property type="entry name" value="NAD(P)-bd_dom_sf"/>
</dbReference>
<dbReference type="EMBL" id="BMAR01000007">
    <property type="protein sequence ID" value="GFR44074.1"/>
    <property type="molecule type" value="Genomic_DNA"/>
</dbReference>
<dbReference type="InterPro" id="IPR016040">
    <property type="entry name" value="NAD(P)-bd_dom"/>
</dbReference>